<accession>A0ACC5QYJ8</accession>
<reference evidence="1" key="1">
    <citation type="submission" date="2021-01" db="EMBL/GenBank/DDBJ databases">
        <authorList>
            <person name="Sun Q."/>
        </authorList>
    </citation>
    <scope>NUCLEOTIDE SEQUENCE</scope>
    <source>
        <strain evidence="1">YIM B02566</strain>
    </source>
</reference>
<proteinExistence type="predicted"/>
<dbReference type="Proteomes" id="UP000616151">
    <property type="component" value="Unassembled WGS sequence"/>
</dbReference>
<organism evidence="1 2">
    <name type="scientific">Taklimakanibacter albus</name>
    <dbReference type="NCBI Taxonomy" id="2800327"/>
    <lineage>
        <taxon>Bacteria</taxon>
        <taxon>Pseudomonadati</taxon>
        <taxon>Pseudomonadota</taxon>
        <taxon>Alphaproteobacteria</taxon>
        <taxon>Hyphomicrobiales</taxon>
        <taxon>Aestuariivirgaceae</taxon>
        <taxon>Taklimakanibacter</taxon>
    </lineage>
</organism>
<evidence type="ECO:0000313" key="1">
    <source>
        <dbReference type="EMBL" id="MBK1865425.1"/>
    </source>
</evidence>
<keyword evidence="2" id="KW-1185">Reference proteome</keyword>
<comment type="caution">
    <text evidence="1">The sequence shown here is derived from an EMBL/GenBank/DDBJ whole genome shotgun (WGS) entry which is preliminary data.</text>
</comment>
<sequence>MKAFHRLAFFAAFAWLLSAPALAEQVTVSFIQTNDIDKFEGSGERGGFARLNAVVKAERAKGGHVVYGHAGDMISPSLMSGLDKGEHTIALTNMAPPDAFTPGNHEYDFGPEIFLKRMSEAKFPLLAANLRDPDGKLIPNFTDTLMIERGPLKIGIVGLTSDESGHASSPGNLKITNALETGLAKAKELREAGADFVVALTHSGRGEDRAMAESRLIDLIMTGHDQDLLVNYDGRVATMESYEQADYVTIADITFDISEKDGKRTVKWHPSFRVIDTKDVTPDPETKVETDKLAAMLAKELDVAIGTTTTALDSRRATVRSAEAAMGNLVADSLREAVKADVAITNGGGLRGNKEYPAGHAITRKDVLTELPFGNRTMKLQVTGATILAALENGFSEIEDNGGRFPQVSGLKVVYEAAKPKGQRVVSVEVDGKPLDVAAKYTLATNDFMANGGDGYAVFREAKPLLTVRDAKLMANDVMAYVTQRKTISPAVEGRIVKK</sequence>
<dbReference type="EMBL" id="JAENHL010000004">
    <property type="protein sequence ID" value="MBK1865425.1"/>
    <property type="molecule type" value="Genomic_DNA"/>
</dbReference>
<name>A0ACC5QYJ8_9HYPH</name>
<protein>
    <submittedName>
        <fullName evidence="1">Bifunctional metallophosphatase/5'-nucleotidase</fullName>
    </submittedName>
</protein>
<evidence type="ECO:0000313" key="2">
    <source>
        <dbReference type="Proteomes" id="UP000616151"/>
    </source>
</evidence>
<gene>
    <name evidence="1" type="ORF">JHL16_03610</name>
</gene>